<reference evidence="1 2" key="1">
    <citation type="journal article" date="2020" name="Elife">
        <title>Loss of centromere function drives karyotype evolution in closely related Malassezia species.</title>
        <authorList>
            <person name="Sankaranarayanan S.R."/>
            <person name="Ianiri G."/>
            <person name="Coelho M.A."/>
            <person name="Reza M.H."/>
            <person name="Thimmappa B.C."/>
            <person name="Ganguly P."/>
            <person name="Vadnala R.N."/>
            <person name="Sun S."/>
            <person name="Siddharthan R."/>
            <person name="Tellgren-Roth C."/>
            <person name="Dawson T.L."/>
            <person name="Heitman J."/>
            <person name="Sanyal K."/>
        </authorList>
    </citation>
    <scope>NUCLEOTIDE SEQUENCE [LARGE SCALE GENOMIC DNA]</scope>
    <source>
        <strain evidence="1">CBS14141</strain>
    </source>
</reference>
<protein>
    <submittedName>
        <fullName evidence="1">Uncharacterized protein</fullName>
    </submittedName>
</protein>
<evidence type="ECO:0000313" key="1">
    <source>
        <dbReference type="EMBL" id="WFD48579.1"/>
    </source>
</evidence>
<proteinExistence type="predicted"/>
<dbReference type="EMBL" id="CP046236">
    <property type="protein sequence ID" value="WFD48579.1"/>
    <property type="molecule type" value="Genomic_DNA"/>
</dbReference>
<dbReference type="Proteomes" id="UP000818624">
    <property type="component" value="Chromosome 3"/>
</dbReference>
<sequence length="63" mass="6821">MLWGLGGVALTHARQVYAIAAARRMRSPTARATTLAKVAQKTAPMRETIGAWVARLGLSRLFV</sequence>
<name>A0ABY8EUE7_MALFU</name>
<gene>
    <name evidence="1" type="ORF">GLX27_003249</name>
</gene>
<keyword evidence="2" id="KW-1185">Reference proteome</keyword>
<evidence type="ECO:0000313" key="2">
    <source>
        <dbReference type="Proteomes" id="UP000818624"/>
    </source>
</evidence>
<organism evidence="1 2">
    <name type="scientific">Malassezia furfur</name>
    <name type="common">Pityriasis versicolor infection agent</name>
    <name type="synonym">Pityrosporum furfur</name>
    <dbReference type="NCBI Taxonomy" id="55194"/>
    <lineage>
        <taxon>Eukaryota</taxon>
        <taxon>Fungi</taxon>
        <taxon>Dikarya</taxon>
        <taxon>Basidiomycota</taxon>
        <taxon>Ustilaginomycotina</taxon>
        <taxon>Malasseziomycetes</taxon>
        <taxon>Malasseziales</taxon>
        <taxon>Malasseziaceae</taxon>
        <taxon>Malassezia</taxon>
    </lineage>
</organism>
<accession>A0ABY8EUE7</accession>